<dbReference type="AlphaFoldDB" id="A0AA96RAJ4"/>
<name>A0AA96RAJ4_9BACT</name>
<sequence>MKHTKVNDLKKQINILKNTVVKVGYFEDSKRTDGLPNAYVASIHEFGSPTNNIPPRPTLGPALQNNKEEFSKIIVNSIKNGTIKDGFELIGQLAVSKVRSEIATLKSPALKENTVRARLRGKKQGKSVSLTIAKPLVNTKQMLQAVSYVVEQK</sequence>
<gene>
    <name evidence="3" type="ORF">RJG58_06895</name>
    <name evidence="4" type="ORF">RMP69_06895</name>
    <name evidence="1" type="ORF">RMQ65_01200</name>
    <name evidence="2" type="ORF">RMQ67_06895</name>
</gene>
<evidence type="ECO:0000313" key="4">
    <source>
        <dbReference type="EMBL" id="WNP39455.1"/>
    </source>
</evidence>
<dbReference type="EMBL" id="CP135130">
    <property type="protein sequence ID" value="WNP37363.1"/>
    <property type="molecule type" value="Genomic_DNA"/>
</dbReference>
<evidence type="ECO:0000313" key="2">
    <source>
        <dbReference type="EMBL" id="WNL31213.1"/>
    </source>
</evidence>
<reference evidence="4" key="1">
    <citation type="submission" date="2023-09" db="EMBL/GenBank/DDBJ databases">
        <title>Arcobacter tbilisiensis sp. nov. isolated from chicken meat in Tbilisi, Georgia.</title>
        <authorList>
            <person name="Matthias R."/>
            <person name="Zautner A.E."/>
        </authorList>
    </citation>
    <scope>NUCLEOTIDE SEQUENCE</scope>
    <source>
        <strain evidence="3">LEO 101</strain>
        <strain evidence="1">LEO 49</strain>
        <strain evidence="4">LEO 50</strain>
        <strain evidence="2">LEO 53</strain>
    </source>
</reference>
<organism evidence="4">
    <name type="scientific">Arcobacter sp. AZ-2023</name>
    <dbReference type="NCBI Taxonomy" id="3074453"/>
    <lineage>
        <taxon>Bacteria</taxon>
        <taxon>Pseudomonadati</taxon>
        <taxon>Campylobacterota</taxon>
        <taxon>Epsilonproteobacteria</taxon>
        <taxon>Campylobacterales</taxon>
        <taxon>Arcobacteraceae</taxon>
        <taxon>Arcobacter</taxon>
    </lineage>
</organism>
<dbReference type="EMBL" id="CP134855">
    <property type="protein sequence ID" value="WNL31213.1"/>
    <property type="molecule type" value="Genomic_DNA"/>
</dbReference>
<dbReference type="EMBL" id="CP134853">
    <property type="protein sequence ID" value="WNL27992.1"/>
    <property type="molecule type" value="Genomic_DNA"/>
</dbReference>
<evidence type="ECO:0000313" key="1">
    <source>
        <dbReference type="EMBL" id="WNL27992.1"/>
    </source>
</evidence>
<evidence type="ECO:0000313" key="3">
    <source>
        <dbReference type="EMBL" id="WNP37363.1"/>
    </source>
</evidence>
<proteinExistence type="predicted"/>
<dbReference type="EMBL" id="CP135131">
    <property type="protein sequence ID" value="WNP39455.1"/>
    <property type="molecule type" value="Genomic_DNA"/>
</dbReference>
<accession>A0AA96RAJ4</accession>
<protein>
    <submittedName>
        <fullName evidence="4">Uncharacterized protein</fullName>
    </submittedName>
</protein>